<reference evidence="1" key="1">
    <citation type="journal article" date="2019" name="bioRxiv">
        <title>The Genome of the Zebra Mussel, Dreissena polymorpha: A Resource for Invasive Species Research.</title>
        <authorList>
            <person name="McCartney M.A."/>
            <person name="Auch B."/>
            <person name="Kono T."/>
            <person name="Mallez S."/>
            <person name="Zhang Y."/>
            <person name="Obille A."/>
            <person name="Becker A."/>
            <person name="Abrahante J.E."/>
            <person name="Garbe J."/>
            <person name="Badalamenti J.P."/>
            <person name="Herman A."/>
            <person name="Mangelson H."/>
            <person name="Liachko I."/>
            <person name="Sullivan S."/>
            <person name="Sone E.D."/>
            <person name="Koren S."/>
            <person name="Silverstein K.A.T."/>
            <person name="Beckman K.B."/>
            <person name="Gohl D.M."/>
        </authorList>
    </citation>
    <scope>NUCLEOTIDE SEQUENCE</scope>
    <source>
        <strain evidence="1">Duluth1</strain>
        <tissue evidence="1">Whole animal</tissue>
    </source>
</reference>
<dbReference type="AlphaFoldDB" id="A0A9D4J9P4"/>
<accession>A0A9D4J9P4</accession>
<evidence type="ECO:0000313" key="2">
    <source>
        <dbReference type="Proteomes" id="UP000828390"/>
    </source>
</evidence>
<protein>
    <submittedName>
        <fullName evidence="1">Uncharacterized protein</fullName>
    </submittedName>
</protein>
<gene>
    <name evidence="1" type="ORF">DPMN_133353</name>
</gene>
<dbReference type="EMBL" id="JAIWYP010000006">
    <property type="protein sequence ID" value="KAH3805056.1"/>
    <property type="molecule type" value="Genomic_DNA"/>
</dbReference>
<keyword evidence="2" id="KW-1185">Reference proteome</keyword>
<evidence type="ECO:0000313" key="1">
    <source>
        <dbReference type="EMBL" id="KAH3805056.1"/>
    </source>
</evidence>
<proteinExistence type="predicted"/>
<organism evidence="1 2">
    <name type="scientific">Dreissena polymorpha</name>
    <name type="common">Zebra mussel</name>
    <name type="synonym">Mytilus polymorpha</name>
    <dbReference type="NCBI Taxonomy" id="45954"/>
    <lineage>
        <taxon>Eukaryota</taxon>
        <taxon>Metazoa</taxon>
        <taxon>Spiralia</taxon>
        <taxon>Lophotrochozoa</taxon>
        <taxon>Mollusca</taxon>
        <taxon>Bivalvia</taxon>
        <taxon>Autobranchia</taxon>
        <taxon>Heteroconchia</taxon>
        <taxon>Euheterodonta</taxon>
        <taxon>Imparidentia</taxon>
        <taxon>Neoheterodontei</taxon>
        <taxon>Myida</taxon>
        <taxon>Dreissenoidea</taxon>
        <taxon>Dreissenidae</taxon>
        <taxon>Dreissena</taxon>
    </lineage>
</organism>
<comment type="caution">
    <text evidence="1">The sequence shown here is derived from an EMBL/GenBank/DDBJ whole genome shotgun (WGS) entry which is preliminary data.</text>
</comment>
<reference evidence="1" key="2">
    <citation type="submission" date="2020-11" db="EMBL/GenBank/DDBJ databases">
        <authorList>
            <person name="McCartney M.A."/>
            <person name="Auch B."/>
            <person name="Kono T."/>
            <person name="Mallez S."/>
            <person name="Becker A."/>
            <person name="Gohl D.M."/>
            <person name="Silverstein K.A.T."/>
            <person name="Koren S."/>
            <person name="Bechman K.B."/>
            <person name="Herman A."/>
            <person name="Abrahante J.E."/>
            <person name="Garbe J."/>
        </authorList>
    </citation>
    <scope>NUCLEOTIDE SEQUENCE</scope>
    <source>
        <strain evidence="1">Duluth1</strain>
        <tissue evidence="1">Whole animal</tissue>
    </source>
</reference>
<dbReference type="Proteomes" id="UP000828390">
    <property type="component" value="Unassembled WGS sequence"/>
</dbReference>
<sequence length="95" mass="10814">MSPEPPTYVYDNVEQKLKIVRDVIKGENVISAMAKRNPVQSVYKLPETVGETLETYQSGVEEGIVNRLLVSFRGLLHTKRGRLIDFETDPDYFPS</sequence>
<name>A0A9D4J9P4_DREPO</name>